<proteinExistence type="predicted"/>
<accession>A0A1T5I504</accession>
<protein>
    <recommendedName>
        <fullName evidence="3">Transposase</fullName>
    </recommendedName>
</protein>
<dbReference type="InterPro" id="IPR009057">
    <property type="entry name" value="Homeodomain-like_sf"/>
</dbReference>
<gene>
    <name evidence="1" type="ORF">CZ809_03802</name>
</gene>
<dbReference type="Pfam" id="PF13565">
    <property type="entry name" value="HTH_32"/>
    <property type="match status" value="1"/>
</dbReference>
<dbReference type="Proteomes" id="UP000189966">
    <property type="component" value="Unassembled WGS sequence"/>
</dbReference>
<sequence length="118" mass="13736">MLVTMNDKEIFRLGTIRDVCEKRIKRKDAAQLLNVSVRQVQRLITRYRDLGAVGLVHQRRGQSPGNKIKTDIRHQCLNLIHEYYSDFGPTLAREKLIERHGIKIGLETLRQWMIADGL</sequence>
<evidence type="ECO:0008006" key="3">
    <source>
        <dbReference type="Google" id="ProtNLM"/>
    </source>
</evidence>
<dbReference type="EMBL" id="FUZI01000014">
    <property type="protein sequence ID" value="SKC34190.1"/>
    <property type="molecule type" value="Genomic_DNA"/>
</dbReference>
<name>A0A1T5I504_9GAMM</name>
<evidence type="ECO:0000313" key="1">
    <source>
        <dbReference type="EMBL" id="SKC34190.1"/>
    </source>
</evidence>
<dbReference type="SUPFAM" id="SSF46689">
    <property type="entry name" value="Homeodomain-like"/>
    <property type="match status" value="1"/>
</dbReference>
<organism evidence="1 2">
    <name type="scientific">Photobacterium piscicola</name>
    <dbReference type="NCBI Taxonomy" id="1378299"/>
    <lineage>
        <taxon>Bacteria</taxon>
        <taxon>Pseudomonadati</taxon>
        <taxon>Pseudomonadota</taxon>
        <taxon>Gammaproteobacteria</taxon>
        <taxon>Vibrionales</taxon>
        <taxon>Vibrionaceae</taxon>
        <taxon>Photobacterium</taxon>
    </lineage>
</organism>
<reference evidence="1 2" key="1">
    <citation type="submission" date="2017-02" db="EMBL/GenBank/DDBJ databases">
        <authorList>
            <person name="Peterson S.W."/>
        </authorList>
    </citation>
    <scope>NUCLEOTIDE SEQUENCE [LARGE SCALE GENOMIC DNA]</scope>
    <source>
        <strain evidence="2">type strain: NCCB 100098</strain>
    </source>
</reference>
<dbReference type="AlphaFoldDB" id="A0A1T5I504"/>
<evidence type="ECO:0000313" key="2">
    <source>
        <dbReference type="Proteomes" id="UP000189966"/>
    </source>
</evidence>